<dbReference type="InterPro" id="IPR001845">
    <property type="entry name" value="HTH_ArsR_DNA-bd_dom"/>
</dbReference>
<dbReference type="PRINTS" id="PR00778">
    <property type="entry name" value="HTHARSR"/>
</dbReference>
<sequence>MKEVELCTCTEVHPEAVAQARKGELPVPQLLSMSELFKILGDPTRLRIVNALAKDAELCVCDLSRALDMTQSAISHQLSLLRRARLVQYRKEGKVVYYRLDDDHVERLVSIAAQHVAEQRSDVL</sequence>
<accession>A0A7C3I051</accession>
<evidence type="ECO:0000313" key="5">
    <source>
        <dbReference type="EMBL" id="HFH28480.1"/>
    </source>
</evidence>
<evidence type="ECO:0000256" key="1">
    <source>
        <dbReference type="ARBA" id="ARBA00023015"/>
    </source>
</evidence>
<keyword evidence="3" id="KW-0804">Transcription</keyword>
<dbReference type="InterPro" id="IPR051011">
    <property type="entry name" value="Metal_resp_trans_reg"/>
</dbReference>
<evidence type="ECO:0000256" key="2">
    <source>
        <dbReference type="ARBA" id="ARBA00023125"/>
    </source>
</evidence>
<dbReference type="InterPro" id="IPR011991">
    <property type="entry name" value="ArsR-like_HTH"/>
</dbReference>
<dbReference type="NCBIfam" id="NF033788">
    <property type="entry name" value="HTH_metalloreg"/>
    <property type="match status" value="1"/>
</dbReference>
<dbReference type="PANTHER" id="PTHR43132">
    <property type="entry name" value="ARSENICAL RESISTANCE OPERON REPRESSOR ARSR-RELATED"/>
    <property type="match status" value="1"/>
</dbReference>
<dbReference type="PROSITE" id="PS50987">
    <property type="entry name" value="HTH_ARSR_2"/>
    <property type="match status" value="1"/>
</dbReference>
<dbReference type="GO" id="GO:0003677">
    <property type="term" value="F:DNA binding"/>
    <property type="evidence" value="ECO:0007669"/>
    <property type="project" value="UniProtKB-KW"/>
</dbReference>
<dbReference type="EMBL" id="DSVL01000090">
    <property type="protein sequence ID" value="HFH28480.1"/>
    <property type="molecule type" value="Genomic_DNA"/>
</dbReference>
<dbReference type="InterPro" id="IPR036390">
    <property type="entry name" value="WH_DNA-bd_sf"/>
</dbReference>
<gene>
    <name evidence="5" type="ORF">ENS59_03075</name>
</gene>
<dbReference type="InterPro" id="IPR018334">
    <property type="entry name" value="ArsR_HTH"/>
</dbReference>
<name>A0A7C3I051_9SPIR</name>
<evidence type="ECO:0000256" key="3">
    <source>
        <dbReference type="ARBA" id="ARBA00023163"/>
    </source>
</evidence>
<evidence type="ECO:0000259" key="4">
    <source>
        <dbReference type="PROSITE" id="PS50987"/>
    </source>
</evidence>
<feature type="domain" description="HTH arsR-type" evidence="4">
    <location>
        <begin position="25"/>
        <end position="120"/>
    </location>
</feature>
<dbReference type="PANTHER" id="PTHR43132:SF6">
    <property type="entry name" value="HTH-TYPE TRANSCRIPTIONAL REPRESSOR CZRA"/>
    <property type="match status" value="1"/>
</dbReference>
<comment type="caution">
    <text evidence="5">The sequence shown here is derived from an EMBL/GenBank/DDBJ whole genome shotgun (WGS) entry which is preliminary data.</text>
</comment>
<dbReference type="AlphaFoldDB" id="A0A7C3I051"/>
<dbReference type="PROSITE" id="PS00846">
    <property type="entry name" value="HTH_ARSR_1"/>
    <property type="match status" value="1"/>
</dbReference>
<proteinExistence type="predicted"/>
<protein>
    <submittedName>
        <fullName evidence="5">Transcriptional regulator</fullName>
    </submittedName>
</protein>
<reference evidence="5" key="1">
    <citation type="journal article" date="2020" name="mSystems">
        <title>Genome- and Community-Level Interaction Insights into Carbon Utilization and Element Cycling Functions of Hydrothermarchaeota in Hydrothermal Sediment.</title>
        <authorList>
            <person name="Zhou Z."/>
            <person name="Liu Y."/>
            <person name="Xu W."/>
            <person name="Pan J."/>
            <person name="Luo Z.H."/>
            <person name="Li M."/>
        </authorList>
    </citation>
    <scope>NUCLEOTIDE SEQUENCE [LARGE SCALE GENOMIC DNA]</scope>
    <source>
        <strain evidence="5">SpSt-503</strain>
    </source>
</reference>
<keyword evidence="1" id="KW-0805">Transcription regulation</keyword>
<dbReference type="CDD" id="cd00090">
    <property type="entry name" value="HTH_ARSR"/>
    <property type="match status" value="1"/>
</dbReference>
<dbReference type="Gene3D" id="1.10.10.10">
    <property type="entry name" value="Winged helix-like DNA-binding domain superfamily/Winged helix DNA-binding domain"/>
    <property type="match status" value="1"/>
</dbReference>
<dbReference type="SMART" id="SM00418">
    <property type="entry name" value="HTH_ARSR"/>
    <property type="match status" value="1"/>
</dbReference>
<dbReference type="SUPFAM" id="SSF46785">
    <property type="entry name" value="Winged helix' DNA-binding domain"/>
    <property type="match status" value="1"/>
</dbReference>
<dbReference type="GO" id="GO:0003700">
    <property type="term" value="F:DNA-binding transcription factor activity"/>
    <property type="evidence" value="ECO:0007669"/>
    <property type="project" value="InterPro"/>
</dbReference>
<dbReference type="Pfam" id="PF01022">
    <property type="entry name" value="HTH_5"/>
    <property type="match status" value="1"/>
</dbReference>
<keyword evidence="2" id="KW-0238">DNA-binding</keyword>
<dbReference type="InterPro" id="IPR036388">
    <property type="entry name" value="WH-like_DNA-bd_sf"/>
</dbReference>
<organism evidence="5">
    <name type="scientific">Gracilinema caldarium</name>
    <dbReference type="NCBI Taxonomy" id="215591"/>
    <lineage>
        <taxon>Bacteria</taxon>
        <taxon>Pseudomonadati</taxon>
        <taxon>Spirochaetota</taxon>
        <taxon>Spirochaetia</taxon>
        <taxon>Spirochaetales</taxon>
        <taxon>Breznakiellaceae</taxon>
        <taxon>Gracilinema</taxon>
    </lineage>
</organism>